<dbReference type="SUPFAM" id="SSF53067">
    <property type="entry name" value="Actin-like ATPase domain"/>
    <property type="match status" value="2"/>
</dbReference>
<evidence type="ECO:0000256" key="1">
    <source>
        <dbReference type="ARBA" id="ARBA00007125"/>
    </source>
</evidence>
<gene>
    <name evidence="3" type="primary">ppx</name>
    <name evidence="3" type="ORF">KSF_053690</name>
</gene>
<proteinExistence type="inferred from homology"/>
<dbReference type="Proteomes" id="UP000597444">
    <property type="component" value="Unassembled WGS sequence"/>
</dbReference>
<name>A0A8J3IIS2_9CHLR</name>
<evidence type="ECO:0000313" key="3">
    <source>
        <dbReference type="EMBL" id="GHO95321.1"/>
    </source>
</evidence>
<comment type="similarity">
    <text evidence="1">Belongs to the GppA/Ppx family.</text>
</comment>
<protein>
    <submittedName>
        <fullName evidence="3">Exopolyphosphatase</fullName>
    </submittedName>
</protein>
<dbReference type="EMBL" id="BNJK01000001">
    <property type="protein sequence ID" value="GHO95321.1"/>
    <property type="molecule type" value="Genomic_DNA"/>
</dbReference>
<comment type="caution">
    <text evidence="3">The sequence shown here is derived from an EMBL/GenBank/DDBJ whole genome shotgun (WGS) entry which is preliminary data.</text>
</comment>
<dbReference type="Gene3D" id="3.30.420.40">
    <property type="match status" value="1"/>
</dbReference>
<keyword evidence="4" id="KW-1185">Reference proteome</keyword>
<dbReference type="Gene3D" id="3.30.420.150">
    <property type="entry name" value="Exopolyphosphatase. Domain 2"/>
    <property type="match status" value="1"/>
</dbReference>
<dbReference type="PANTHER" id="PTHR30005">
    <property type="entry name" value="EXOPOLYPHOSPHATASE"/>
    <property type="match status" value="1"/>
</dbReference>
<feature type="domain" description="Ppx/GppA phosphatase N-terminal" evidence="2">
    <location>
        <begin position="34"/>
        <end position="317"/>
    </location>
</feature>
<accession>A0A8J3IIS2</accession>
<dbReference type="InterPro" id="IPR050273">
    <property type="entry name" value="GppA/Ppx_hydrolase"/>
</dbReference>
<reference evidence="3" key="1">
    <citation type="submission" date="2020-10" db="EMBL/GenBank/DDBJ databases">
        <title>Taxonomic study of unclassified bacteria belonging to the class Ktedonobacteria.</title>
        <authorList>
            <person name="Yabe S."/>
            <person name="Wang C.M."/>
            <person name="Zheng Y."/>
            <person name="Sakai Y."/>
            <person name="Cavaletti L."/>
            <person name="Monciardini P."/>
            <person name="Donadio S."/>
        </authorList>
    </citation>
    <scope>NUCLEOTIDE SEQUENCE</scope>
    <source>
        <strain evidence="3">ID150040</strain>
    </source>
</reference>
<dbReference type="PANTHER" id="PTHR30005:SF0">
    <property type="entry name" value="RETROGRADE REGULATION PROTEIN 2"/>
    <property type="match status" value="1"/>
</dbReference>
<dbReference type="AlphaFoldDB" id="A0A8J3IIS2"/>
<evidence type="ECO:0000259" key="2">
    <source>
        <dbReference type="Pfam" id="PF02541"/>
    </source>
</evidence>
<evidence type="ECO:0000313" key="4">
    <source>
        <dbReference type="Proteomes" id="UP000597444"/>
    </source>
</evidence>
<organism evidence="3 4">
    <name type="scientific">Reticulibacter mediterranei</name>
    <dbReference type="NCBI Taxonomy" id="2778369"/>
    <lineage>
        <taxon>Bacteria</taxon>
        <taxon>Bacillati</taxon>
        <taxon>Chloroflexota</taxon>
        <taxon>Ktedonobacteria</taxon>
        <taxon>Ktedonobacterales</taxon>
        <taxon>Reticulibacteraceae</taxon>
        <taxon>Reticulibacter</taxon>
    </lineage>
</organism>
<dbReference type="RefSeq" id="WP_220206006.1">
    <property type="nucleotide sequence ID" value="NZ_BNJK01000001.1"/>
</dbReference>
<dbReference type="Pfam" id="PF02541">
    <property type="entry name" value="Ppx-GppA"/>
    <property type="match status" value="1"/>
</dbReference>
<sequence length="339" mass="36971">MQEQTEHTLSHEEMLSTAPVYAAIDIGSNTVHVVVARCFEDHVAILADELELVRIGESVNATGAISSQKRDQTIATLQKYQALAEHYAATSVFGVATEAIRRASNSAEFLAAIREATGLVVHIIGGDVEAALTFYGATYELSQHGSPPVDIAVADLGGGSMELIFAHQLQIIWSTSLPIGSGSLHDRYVPSNPPTHQEVATAQTFLLDHFQKIPAQTHLAALIFVGGSANTLLYLARYSLGVSQAETQLSYEDVVRCEGILRVLSADEVARRYPINLQRARILPAGVLIIRMLMERLQLKEIYVSAHGIREGVLLARVRYGEQWLTQLQDNTTHAGEHA</sequence>
<dbReference type="InterPro" id="IPR003695">
    <property type="entry name" value="Ppx_GppA_N"/>
</dbReference>
<dbReference type="GO" id="GO:0016462">
    <property type="term" value="F:pyrophosphatase activity"/>
    <property type="evidence" value="ECO:0007669"/>
    <property type="project" value="TreeGrafter"/>
</dbReference>
<dbReference type="CDD" id="cd24056">
    <property type="entry name" value="ASKHA_NBD_MtPPX1-like"/>
    <property type="match status" value="1"/>
</dbReference>
<dbReference type="InterPro" id="IPR043129">
    <property type="entry name" value="ATPase_NBD"/>
</dbReference>